<keyword evidence="2" id="KW-1185">Reference proteome</keyword>
<dbReference type="RefSeq" id="WP_381726263.1">
    <property type="nucleotide sequence ID" value="NZ_JBHVBU010000021.1"/>
</dbReference>
<protein>
    <submittedName>
        <fullName evidence="1">Uncharacterized protein</fullName>
    </submittedName>
</protein>
<sequence>MTTQPPAATRPLLRERLEDRFASALPTALGGAPQEAVELRAAQLTNIALHALNPELDALHTLHALNGDDHVHHYRNFGPHAGRRCTTCNLPAFFEPGHAYQLSNREHDHTIYFRCTSIEHPPGTNERHAFGWERTGDSRHWRPASLDELDYRNSHNGGWTDVTFHRIHLLGCSAGCTPIPDAVCLCEDTPVANDCPDHGVNGCEPDDHTTPPTVAGEVI</sequence>
<gene>
    <name evidence="1" type="ORF">ACFU0X_10475</name>
</gene>
<evidence type="ECO:0000313" key="2">
    <source>
        <dbReference type="Proteomes" id="UP001600650"/>
    </source>
</evidence>
<accession>A0ABW6JDM2</accession>
<name>A0ABW6JDM2_STRCE</name>
<proteinExistence type="predicted"/>
<evidence type="ECO:0000313" key="1">
    <source>
        <dbReference type="EMBL" id="MFE7963463.1"/>
    </source>
</evidence>
<reference evidence="1 2" key="1">
    <citation type="submission" date="2024-09" db="EMBL/GenBank/DDBJ databases">
        <title>The Natural Products Discovery Center: Release of the First 8490 Sequenced Strains for Exploring Actinobacteria Biosynthetic Diversity.</title>
        <authorList>
            <person name="Kalkreuter E."/>
            <person name="Kautsar S.A."/>
            <person name="Yang D."/>
            <person name="Bader C.D."/>
            <person name="Teijaro C.N."/>
            <person name="Fluegel L."/>
            <person name="Davis C.M."/>
            <person name="Simpson J.R."/>
            <person name="Lauterbach L."/>
            <person name="Steele A.D."/>
            <person name="Gui C."/>
            <person name="Meng S."/>
            <person name="Li G."/>
            <person name="Viehrig K."/>
            <person name="Ye F."/>
            <person name="Su P."/>
            <person name="Kiefer A.F."/>
            <person name="Nichols A."/>
            <person name="Cepeda A.J."/>
            <person name="Yan W."/>
            <person name="Fan B."/>
            <person name="Jiang Y."/>
            <person name="Adhikari A."/>
            <person name="Zheng C.-J."/>
            <person name="Schuster L."/>
            <person name="Cowan T.M."/>
            <person name="Smanski M.J."/>
            <person name="Chevrette M.G."/>
            <person name="De Carvalho L.P.S."/>
            <person name="Shen B."/>
        </authorList>
    </citation>
    <scope>NUCLEOTIDE SEQUENCE [LARGE SCALE GENOMIC DNA]</scope>
    <source>
        <strain evidence="1 2">NPDC057399</strain>
    </source>
</reference>
<organism evidence="1 2">
    <name type="scientific">Streptomyces cellulosae</name>
    <dbReference type="NCBI Taxonomy" id="1968"/>
    <lineage>
        <taxon>Bacteria</taxon>
        <taxon>Bacillati</taxon>
        <taxon>Actinomycetota</taxon>
        <taxon>Actinomycetes</taxon>
        <taxon>Kitasatosporales</taxon>
        <taxon>Streptomycetaceae</taxon>
        <taxon>Streptomyces</taxon>
    </lineage>
</organism>
<dbReference type="Proteomes" id="UP001600650">
    <property type="component" value="Unassembled WGS sequence"/>
</dbReference>
<comment type="caution">
    <text evidence="1">The sequence shown here is derived from an EMBL/GenBank/DDBJ whole genome shotgun (WGS) entry which is preliminary data.</text>
</comment>
<dbReference type="EMBL" id="JBHVBU010000021">
    <property type="protein sequence ID" value="MFE7963463.1"/>
    <property type="molecule type" value="Genomic_DNA"/>
</dbReference>